<organism evidence="1">
    <name type="scientific">marine sediment metagenome</name>
    <dbReference type="NCBI Taxonomy" id="412755"/>
    <lineage>
        <taxon>unclassified sequences</taxon>
        <taxon>metagenomes</taxon>
        <taxon>ecological metagenomes</taxon>
    </lineage>
</organism>
<proteinExistence type="predicted"/>
<protein>
    <submittedName>
        <fullName evidence="1">Uncharacterized protein</fullName>
    </submittedName>
</protein>
<dbReference type="EMBL" id="LAZR01044520">
    <property type="protein sequence ID" value="KKL04446.1"/>
    <property type="molecule type" value="Genomic_DNA"/>
</dbReference>
<name>A0A0F9CFJ7_9ZZZZ</name>
<gene>
    <name evidence="1" type="ORF">LCGC14_2615960</name>
</gene>
<accession>A0A0F9CFJ7</accession>
<evidence type="ECO:0000313" key="1">
    <source>
        <dbReference type="EMBL" id="KKL04446.1"/>
    </source>
</evidence>
<comment type="caution">
    <text evidence="1">The sequence shown here is derived from an EMBL/GenBank/DDBJ whole genome shotgun (WGS) entry which is preliminary data.</text>
</comment>
<sequence>MSFTVKEIENYIEAEWDRKPHHKVEWLRMETMIRSILWRRAEDEIPDPEALRLIDKAIAAYTGRGLEMHINRHRKAG</sequence>
<reference evidence="1" key="1">
    <citation type="journal article" date="2015" name="Nature">
        <title>Complex archaea that bridge the gap between prokaryotes and eukaryotes.</title>
        <authorList>
            <person name="Spang A."/>
            <person name="Saw J.H."/>
            <person name="Jorgensen S.L."/>
            <person name="Zaremba-Niedzwiedzka K."/>
            <person name="Martijn J."/>
            <person name="Lind A.E."/>
            <person name="van Eijk R."/>
            <person name="Schleper C."/>
            <person name="Guy L."/>
            <person name="Ettema T.J."/>
        </authorList>
    </citation>
    <scope>NUCLEOTIDE SEQUENCE</scope>
</reference>
<dbReference type="AlphaFoldDB" id="A0A0F9CFJ7"/>